<comment type="caution">
    <text evidence="5">The sequence shown here is derived from an EMBL/GenBank/DDBJ whole genome shotgun (WGS) entry which is preliminary data.</text>
</comment>
<dbReference type="GO" id="GO:1990904">
    <property type="term" value="C:ribonucleoprotein complex"/>
    <property type="evidence" value="ECO:0007669"/>
    <property type="project" value="UniProtKB-KW"/>
</dbReference>
<dbReference type="InterPro" id="IPR002906">
    <property type="entry name" value="Ribosomal_eS31"/>
</dbReference>
<name>A0A2V3HT11_9ARCH</name>
<evidence type="ECO:0000313" key="6">
    <source>
        <dbReference type="Proteomes" id="UP000248161"/>
    </source>
</evidence>
<dbReference type="InterPro" id="IPR038582">
    <property type="entry name" value="Ribosomal_eS31_euk-type_sf"/>
</dbReference>
<proteinExistence type="predicted"/>
<dbReference type="InterPro" id="IPR011332">
    <property type="entry name" value="Ribosomal_zn-bd"/>
</dbReference>
<dbReference type="SUPFAM" id="SSF57829">
    <property type="entry name" value="Zn-binding ribosomal proteins"/>
    <property type="match status" value="1"/>
</dbReference>
<feature type="domain" description="Small ribosomal subunit protein eS31" evidence="4">
    <location>
        <begin position="10"/>
        <end position="52"/>
    </location>
</feature>
<keyword evidence="3" id="KW-0687">Ribonucleoprotein</keyword>
<evidence type="ECO:0000256" key="1">
    <source>
        <dbReference type="ARBA" id="ARBA00022833"/>
    </source>
</evidence>
<organism evidence="5 6">
    <name type="scientific">Candidatus Thalassarchaeum betae</name>
    <dbReference type="NCBI Taxonomy" id="2599289"/>
    <lineage>
        <taxon>Archaea</taxon>
        <taxon>Methanobacteriati</taxon>
        <taxon>Thermoplasmatota</taxon>
        <taxon>Candidatus Poseidoniia</taxon>
        <taxon>Candidatus Poseidoniales</taxon>
        <taxon>Candidatus Thalassarchaeaceae</taxon>
        <taxon>Candidatus Thalassarchaeum</taxon>
    </lineage>
</organism>
<dbReference type="AlphaFoldDB" id="A0A2V3HT11"/>
<accession>A0A2V3HT11</accession>
<evidence type="ECO:0000256" key="3">
    <source>
        <dbReference type="ARBA" id="ARBA00023274"/>
    </source>
</evidence>
<dbReference type="SMART" id="SM01402">
    <property type="entry name" value="Ribosomal_S27"/>
    <property type="match status" value="1"/>
</dbReference>
<dbReference type="GO" id="GO:0003735">
    <property type="term" value="F:structural constituent of ribosome"/>
    <property type="evidence" value="ECO:0007669"/>
    <property type="project" value="InterPro"/>
</dbReference>
<evidence type="ECO:0000256" key="2">
    <source>
        <dbReference type="ARBA" id="ARBA00022980"/>
    </source>
</evidence>
<sequence length="56" mass="5888">MGDGPNPNGKHSKYSVEDGELVRKGEFCPSCGPGVFLGVHEDRKVCGKCGHSAPSE</sequence>
<evidence type="ECO:0000313" key="5">
    <source>
        <dbReference type="EMBL" id="PXF22264.1"/>
    </source>
</evidence>
<dbReference type="GO" id="GO:0005840">
    <property type="term" value="C:ribosome"/>
    <property type="evidence" value="ECO:0007669"/>
    <property type="project" value="UniProtKB-KW"/>
</dbReference>
<dbReference type="Proteomes" id="UP000248161">
    <property type="component" value="Unassembled WGS sequence"/>
</dbReference>
<protein>
    <submittedName>
        <fullName evidence="5">30S ribosomal protein S27ae</fullName>
    </submittedName>
</protein>
<dbReference type="GO" id="GO:0006412">
    <property type="term" value="P:translation"/>
    <property type="evidence" value="ECO:0007669"/>
    <property type="project" value="InterPro"/>
</dbReference>
<keyword evidence="2 5" id="KW-0689">Ribosomal protein</keyword>
<dbReference type="Pfam" id="PF01599">
    <property type="entry name" value="Ribosomal_S27"/>
    <property type="match status" value="1"/>
</dbReference>
<gene>
    <name evidence="5" type="ORF">CXX69_01415</name>
</gene>
<reference evidence="5 6" key="1">
    <citation type="journal article" date="2015" name="Nat. Commun.">
        <title>Genomic and transcriptomic evidence for scavenging of diverse organic compounds by widespread deep-sea archaea.</title>
        <authorList>
            <person name="Li M."/>
            <person name="Baker B.J."/>
            <person name="Anantharaman K."/>
            <person name="Jain S."/>
            <person name="Breier J.A."/>
            <person name="Dick G.J."/>
        </authorList>
    </citation>
    <scope>NUCLEOTIDE SEQUENCE [LARGE SCALE GENOMIC DNA]</scope>
    <source>
        <strain evidence="5">Cayman_51_deep</strain>
    </source>
</reference>
<dbReference type="Gene3D" id="6.20.50.150">
    <property type="match status" value="1"/>
</dbReference>
<dbReference type="RefSeq" id="WP_338170005.1">
    <property type="nucleotide sequence ID" value="NZ_JAKUUN010000005.1"/>
</dbReference>
<evidence type="ECO:0000259" key="4">
    <source>
        <dbReference type="SMART" id="SM01402"/>
    </source>
</evidence>
<dbReference type="EMBL" id="PSPG01000002">
    <property type="protein sequence ID" value="PXF22264.1"/>
    <property type="molecule type" value="Genomic_DNA"/>
</dbReference>
<keyword evidence="1" id="KW-0862">Zinc</keyword>